<sequence>KAPEPKPEVPVAPSVEKEGEKKVPPNRLLSPPTNVSRTNPAVPDIPSITPSTAAVLSMSTVGPLIYHSEMAQIQERMSSTRQAKTESAVWVKVMNERHNISQKAGEGYGLKLNGISLGADRTMRLGRSAYTTQGLFFTHGDAKLNFRGKAIGGGNVSSWSAGTYAAYYHDSGFWLDGILKANRFSQEIRGKMTGGGDAFGDFSTLALGASIRGGKDMVAGEMTFTPYLSLSGLRTTRSSLSLSNGMKGDIFAQRSVLGKVGLRALYQTRIKEVSVTPWVDVGAEREFIKNNRVRINQRDSFDNDLSGITGVYSLGLSANISQTWNISATAGYKKGKHIESPWNASLGMSWKF</sequence>
<dbReference type="NCBIfam" id="TIGR01414">
    <property type="entry name" value="autotrans_barl"/>
    <property type="match status" value="1"/>
</dbReference>
<evidence type="ECO:0000313" key="4">
    <source>
        <dbReference type="Proteomes" id="UP000004116"/>
    </source>
</evidence>
<dbReference type="Pfam" id="PF03797">
    <property type="entry name" value="Autotransporter"/>
    <property type="match status" value="1"/>
</dbReference>
<dbReference type="InterPro" id="IPR051551">
    <property type="entry name" value="Autotransporter_adhesion"/>
</dbReference>
<dbReference type="PANTHER" id="PTHR35037:SF7">
    <property type="entry name" value="AUTOTRANSPORTER"/>
    <property type="match status" value="1"/>
</dbReference>
<feature type="domain" description="Autotransporter" evidence="2">
    <location>
        <begin position="82"/>
        <end position="352"/>
    </location>
</feature>
<dbReference type="PROSITE" id="PS51208">
    <property type="entry name" value="AUTOTRANSPORTER"/>
    <property type="match status" value="1"/>
</dbReference>
<reference evidence="3 4" key="1">
    <citation type="journal article" date="2012" name="Genome Res.">
        <title>Genomic basis of endosymbiont-conferred protection against an insect parasitoid.</title>
        <authorList>
            <person name="Hansen A.K."/>
            <person name="Vorburger C."/>
            <person name="Moran N.A."/>
        </authorList>
    </citation>
    <scope>NUCLEOTIDE SEQUENCE [LARGE SCALE GENOMIC DNA]</scope>
    <source>
        <strain evidence="4">R5.15</strain>
    </source>
</reference>
<dbReference type="Proteomes" id="UP000004116">
    <property type="component" value="Unassembled WGS sequence"/>
</dbReference>
<name>G2H1M3_9ENTR</name>
<dbReference type="SMART" id="SM00869">
    <property type="entry name" value="Autotransporter"/>
    <property type="match status" value="1"/>
</dbReference>
<dbReference type="InterPro" id="IPR005546">
    <property type="entry name" value="Autotransporte_beta"/>
</dbReference>
<feature type="region of interest" description="Disordered" evidence="1">
    <location>
        <begin position="1"/>
        <end position="47"/>
    </location>
</feature>
<dbReference type="AlphaFoldDB" id="G2H1M3"/>
<evidence type="ECO:0000256" key="1">
    <source>
        <dbReference type="SAM" id="MobiDB-lite"/>
    </source>
</evidence>
<dbReference type="EMBL" id="AGCA01000463">
    <property type="protein sequence ID" value="EGY28103.1"/>
    <property type="molecule type" value="Genomic_DNA"/>
</dbReference>
<dbReference type="InterPro" id="IPR006315">
    <property type="entry name" value="OM_autotransptr_brl_dom"/>
</dbReference>
<dbReference type="Gene3D" id="2.40.128.130">
    <property type="entry name" value="Autotransporter beta-domain"/>
    <property type="match status" value="1"/>
</dbReference>
<dbReference type="GO" id="GO:0019867">
    <property type="term" value="C:outer membrane"/>
    <property type="evidence" value="ECO:0007669"/>
    <property type="project" value="InterPro"/>
</dbReference>
<evidence type="ECO:0000313" key="3">
    <source>
        <dbReference type="EMBL" id="EGY28103.1"/>
    </source>
</evidence>
<gene>
    <name evidence="3" type="ORF">Rin_00019660</name>
</gene>
<dbReference type="PRINTS" id="PR01484">
    <property type="entry name" value="PRTACTNFAMLY"/>
</dbReference>
<organism evidence="3 4">
    <name type="scientific">Candidatus Regiella insecticola 5.15</name>
    <dbReference type="NCBI Taxonomy" id="1005043"/>
    <lineage>
        <taxon>Bacteria</taxon>
        <taxon>Pseudomonadati</taxon>
        <taxon>Pseudomonadota</taxon>
        <taxon>Gammaproteobacteria</taxon>
        <taxon>Enterobacterales</taxon>
        <taxon>Enterobacteriaceae</taxon>
        <taxon>aphid secondary symbionts</taxon>
        <taxon>Candidatus Regiella</taxon>
    </lineage>
</organism>
<dbReference type="PANTHER" id="PTHR35037">
    <property type="entry name" value="C-TERMINAL REGION OF AIDA-LIKE PROTEIN"/>
    <property type="match status" value="1"/>
</dbReference>
<dbReference type="RefSeq" id="WP_006707602.1">
    <property type="nucleotide sequence ID" value="NZ_AGCA01000463.1"/>
</dbReference>
<evidence type="ECO:0000259" key="2">
    <source>
        <dbReference type="PROSITE" id="PS51208"/>
    </source>
</evidence>
<protein>
    <submittedName>
        <fullName evidence="3">Outer membrane autotransporter barrel domain</fullName>
    </submittedName>
</protein>
<dbReference type="SUPFAM" id="SSF103515">
    <property type="entry name" value="Autotransporter"/>
    <property type="match status" value="1"/>
</dbReference>
<dbReference type="InterPro" id="IPR003991">
    <property type="entry name" value="Pertactin_virulence_factor"/>
</dbReference>
<feature type="non-terminal residue" evidence="3">
    <location>
        <position position="1"/>
    </location>
</feature>
<dbReference type="InterPro" id="IPR036709">
    <property type="entry name" value="Autotransporte_beta_dom_sf"/>
</dbReference>
<proteinExistence type="predicted"/>
<keyword evidence="4" id="KW-1185">Reference proteome</keyword>
<comment type="caution">
    <text evidence="3">The sequence shown here is derived from an EMBL/GenBank/DDBJ whole genome shotgun (WGS) entry which is preliminary data.</text>
</comment>
<accession>G2H1M3</accession>